<organism evidence="6 7">
    <name type="scientific">Pseudodonghicola flavimaris</name>
    <dbReference type="NCBI Taxonomy" id="3050036"/>
    <lineage>
        <taxon>Bacteria</taxon>
        <taxon>Pseudomonadati</taxon>
        <taxon>Pseudomonadota</taxon>
        <taxon>Alphaproteobacteria</taxon>
        <taxon>Rhodobacterales</taxon>
        <taxon>Paracoccaceae</taxon>
        <taxon>Pseudodonghicola</taxon>
    </lineage>
</organism>
<keyword evidence="7" id="KW-1185">Reference proteome</keyword>
<evidence type="ECO:0000256" key="2">
    <source>
        <dbReference type="ARBA" id="ARBA00023015"/>
    </source>
</evidence>
<evidence type="ECO:0000256" key="3">
    <source>
        <dbReference type="ARBA" id="ARBA00023125"/>
    </source>
</evidence>
<comment type="similarity">
    <text evidence="1">Belongs to the LysR transcriptional regulatory family.</text>
</comment>
<evidence type="ECO:0000313" key="7">
    <source>
        <dbReference type="Proteomes" id="UP001243757"/>
    </source>
</evidence>
<dbReference type="Proteomes" id="UP001243757">
    <property type="component" value="Unassembled WGS sequence"/>
</dbReference>
<dbReference type="SUPFAM" id="SSF46785">
    <property type="entry name" value="Winged helix' DNA-binding domain"/>
    <property type="match status" value="1"/>
</dbReference>
<name>A0ABT7EYZ9_9RHOB</name>
<gene>
    <name evidence="6" type="ORF">QO033_07855</name>
</gene>
<dbReference type="InterPro" id="IPR036388">
    <property type="entry name" value="WH-like_DNA-bd_sf"/>
</dbReference>
<dbReference type="EMBL" id="JASNJD010000004">
    <property type="protein sequence ID" value="MDK3017589.1"/>
    <property type="molecule type" value="Genomic_DNA"/>
</dbReference>
<dbReference type="RefSeq" id="WP_284480401.1">
    <property type="nucleotide sequence ID" value="NZ_JASNJD010000004.1"/>
</dbReference>
<dbReference type="InterPro" id="IPR050950">
    <property type="entry name" value="HTH-type_LysR_regulators"/>
</dbReference>
<dbReference type="InterPro" id="IPR000847">
    <property type="entry name" value="LysR_HTH_N"/>
</dbReference>
<evidence type="ECO:0000259" key="5">
    <source>
        <dbReference type="PROSITE" id="PS50931"/>
    </source>
</evidence>
<evidence type="ECO:0000256" key="1">
    <source>
        <dbReference type="ARBA" id="ARBA00009437"/>
    </source>
</evidence>
<dbReference type="Pfam" id="PF03466">
    <property type="entry name" value="LysR_substrate"/>
    <property type="match status" value="1"/>
</dbReference>
<keyword evidence="2" id="KW-0805">Transcription regulation</keyword>
<dbReference type="SUPFAM" id="SSF53850">
    <property type="entry name" value="Periplasmic binding protein-like II"/>
    <property type="match status" value="1"/>
</dbReference>
<dbReference type="Gene3D" id="3.40.190.10">
    <property type="entry name" value="Periplasmic binding protein-like II"/>
    <property type="match status" value="2"/>
</dbReference>
<dbReference type="Gene3D" id="1.10.10.10">
    <property type="entry name" value="Winged helix-like DNA-binding domain superfamily/Winged helix DNA-binding domain"/>
    <property type="match status" value="1"/>
</dbReference>
<dbReference type="PANTHER" id="PTHR30419">
    <property type="entry name" value="HTH-TYPE TRANSCRIPTIONAL REGULATOR YBHD"/>
    <property type="match status" value="1"/>
</dbReference>
<dbReference type="InterPro" id="IPR036390">
    <property type="entry name" value="WH_DNA-bd_sf"/>
</dbReference>
<feature type="domain" description="HTH lysR-type" evidence="5">
    <location>
        <begin position="2"/>
        <end position="59"/>
    </location>
</feature>
<protein>
    <submittedName>
        <fullName evidence="6">LysR family transcriptional regulator</fullName>
    </submittedName>
</protein>
<accession>A0ABT7EYZ9</accession>
<evidence type="ECO:0000313" key="6">
    <source>
        <dbReference type="EMBL" id="MDK3017589.1"/>
    </source>
</evidence>
<keyword evidence="3" id="KW-0238">DNA-binding</keyword>
<proteinExistence type="inferred from homology"/>
<dbReference type="PANTHER" id="PTHR30419:SF30">
    <property type="entry name" value="LYSR FAMILY TRANSCRIPTIONAL REGULATOR"/>
    <property type="match status" value="1"/>
</dbReference>
<keyword evidence="4" id="KW-0804">Transcription</keyword>
<reference evidence="6 7" key="1">
    <citation type="submission" date="2023-05" db="EMBL/GenBank/DDBJ databases">
        <title>Pseudodonghicola sp. nov.</title>
        <authorList>
            <person name="Huang J."/>
        </authorList>
    </citation>
    <scope>NUCLEOTIDE SEQUENCE [LARGE SCALE GENOMIC DNA]</scope>
    <source>
        <strain evidence="6 7">IC7</strain>
    </source>
</reference>
<evidence type="ECO:0000256" key="4">
    <source>
        <dbReference type="ARBA" id="ARBA00023163"/>
    </source>
</evidence>
<dbReference type="Pfam" id="PF00126">
    <property type="entry name" value="HTH_1"/>
    <property type="match status" value="1"/>
</dbReference>
<dbReference type="PRINTS" id="PR00039">
    <property type="entry name" value="HTHLYSR"/>
</dbReference>
<dbReference type="InterPro" id="IPR005119">
    <property type="entry name" value="LysR_subst-bd"/>
</dbReference>
<dbReference type="PROSITE" id="PS50931">
    <property type="entry name" value="HTH_LYSR"/>
    <property type="match status" value="1"/>
</dbReference>
<comment type="caution">
    <text evidence="6">The sequence shown here is derived from an EMBL/GenBank/DDBJ whole genome shotgun (WGS) entry which is preliminary data.</text>
</comment>
<sequence>MFNLKPLHHFVLVAEERNFGAAAERAHLSQPALSNSIKTLETQLGFKLFQRQERPIKLTAEGRELYQRARDLLFEARNLDRRILSLKRGEAGHIRFGLVPTFAASLGGRIISACHRANPGLSFDVEVLQTSGLVQGLMAETLELIVCDLRELADPSALEVTPLPPHPGGCFCRPGHPLLAQDRPPTLHEIFDHGLASVHMPGALRRALAARFIPPGDDRPLLQLECDNVTLLSDAVLASDLVLVTTRSSLADALAEGRLRQVGPALDSSAVWGIATLRGRTLHPGAPRMIDWIRSCAAPEEDTAAG</sequence>